<dbReference type="eggNOG" id="COG1835">
    <property type="taxonomic scope" value="Bacteria"/>
</dbReference>
<dbReference type="KEGG" id="dgg:DGI_3284"/>
<dbReference type="PANTHER" id="PTHR36927:SF3">
    <property type="entry name" value="GLUCANS BIOSYNTHESIS PROTEIN C"/>
    <property type="match status" value="1"/>
</dbReference>
<evidence type="ECO:0000313" key="4">
    <source>
        <dbReference type="Proteomes" id="UP000016587"/>
    </source>
</evidence>
<dbReference type="STRING" id="1121448.DGI_3284"/>
<reference evidence="3 4" key="1">
    <citation type="journal article" date="2013" name="J. Bacteriol.">
        <title>Roles of HynAB and Ech, the only two hydrogenases found in the model sulfate reducer Desulfovibrio gigas.</title>
        <authorList>
            <person name="Morais-Silva F.O."/>
            <person name="Santos C.I."/>
            <person name="Rodrigues R."/>
            <person name="Pereira I.A."/>
            <person name="Rodrigues-Pousada C."/>
        </authorList>
    </citation>
    <scope>NUCLEOTIDE SEQUENCE [LARGE SCALE GENOMIC DNA]</scope>
    <source>
        <strain evidence="4">ATCC 19364 / DSM 1382 / NCIMB 9332 / VKM B-1759</strain>
    </source>
</reference>
<feature type="transmembrane region" description="Helical" evidence="1">
    <location>
        <begin position="94"/>
        <end position="111"/>
    </location>
</feature>
<dbReference type="Proteomes" id="UP000016587">
    <property type="component" value="Chromosome"/>
</dbReference>
<dbReference type="InterPro" id="IPR050623">
    <property type="entry name" value="Glucan_succinyl_AcylTrfase"/>
</dbReference>
<dbReference type="GO" id="GO:0016747">
    <property type="term" value="F:acyltransferase activity, transferring groups other than amino-acyl groups"/>
    <property type="evidence" value="ECO:0007669"/>
    <property type="project" value="InterPro"/>
</dbReference>
<keyword evidence="1" id="KW-1133">Transmembrane helix</keyword>
<feature type="transmembrane region" description="Helical" evidence="1">
    <location>
        <begin position="224"/>
        <end position="243"/>
    </location>
</feature>
<dbReference type="HOGENOM" id="CLU_036182_0_0_7"/>
<organism evidence="3 4">
    <name type="scientific">Megalodesulfovibrio gigas (strain ATCC 19364 / DSM 1382 / NCIMB 9332 / VKM B-1759)</name>
    <name type="common">Desulfovibrio gigas</name>
    <dbReference type="NCBI Taxonomy" id="1121448"/>
    <lineage>
        <taxon>Bacteria</taxon>
        <taxon>Pseudomonadati</taxon>
        <taxon>Thermodesulfobacteriota</taxon>
        <taxon>Desulfovibrionia</taxon>
        <taxon>Desulfovibrionales</taxon>
        <taxon>Desulfovibrionaceae</taxon>
        <taxon>Megalodesulfovibrio</taxon>
    </lineage>
</organism>
<keyword evidence="1" id="KW-0812">Transmembrane</keyword>
<proteinExistence type="predicted"/>
<keyword evidence="4" id="KW-1185">Reference proteome</keyword>
<feature type="transmembrane region" description="Helical" evidence="1">
    <location>
        <begin position="329"/>
        <end position="350"/>
    </location>
</feature>
<feature type="transmembrane region" description="Helical" evidence="1">
    <location>
        <begin position="255"/>
        <end position="276"/>
    </location>
</feature>
<gene>
    <name evidence="3" type="ORF">DGI_3284</name>
</gene>
<feature type="transmembrane region" description="Helical" evidence="1">
    <location>
        <begin position="48"/>
        <end position="74"/>
    </location>
</feature>
<keyword evidence="3" id="KW-0012">Acyltransferase</keyword>
<keyword evidence="1" id="KW-0472">Membrane</keyword>
<dbReference type="InterPro" id="IPR002656">
    <property type="entry name" value="Acyl_transf_3_dom"/>
</dbReference>
<feature type="domain" description="Acyltransferase 3" evidence="2">
    <location>
        <begin position="11"/>
        <end position="372"/>
    </location>
</feature>
<dbReference type="PANTHER" id="PTHR36927">
    <property type="entry name" value="BLR4337 PROTEIN"/>
    <property type="match status" value="1"/>
</dbReference>
<feature type="transmembrane region" description="Helical" evidence="1">
    <location>
        <begin position="356"/>
        <end position="379"/>
    </location>
</feature>
<dbReference type="PATRIC" id="fig|1121448.10.peg.3236"/>
<feature type="transmembrane region" description="Helical" evidence="1">
    <location>
        <begin position="123"/>
        <end position="145"/>
    </location>
</feature>
<evidence type="ECO:0000313" key="3">
    <source>
        <dbReference type="EMBL" id="AGW14982.1"/>
    </source>
</evidence>
<feature type="transmembrane region" description="Helical" evidence="1">
    <location>
        <begin position="151"/>
        <end position="174"/>
    </location>
</feature>
<sequence length="392" mass="44089">MEVSMQRERLEYMDWLRVLATAAVVLFHCCMFFTPVDWHMKNATTSTALFLAVAVMDLWLMPLFFLLSGMASWLSLGGRSPWRYVQERSLRLLIPYYGVGVFVLLPPQCWFDRITHAGLTESFLSFYPDYFSTLHLGPSPFFLGFWSGHLWFLRMLFLVSMAGLPIVLALRSAWAQGWLERRAEALAGLVPSRRTGLQALVTLTPFLLLVSAMDLMLRPMPGRFTWESFGCFLTHFIIGACLMTSPRLRDAPARAWAWLLGLALLCTLLYLGMMLGGFASPLTGDLPYWKVVLVRLVRGGGIFGWVAALLGLGMRFLPAGGPALRAMAAAAMPVYILHQTVLLIIGAFVIPRDWSIAGKFSVIAVVSSILIVLLVRYAIWPYRWVRFAFGMK</sequence>
<protein>
    <submittedName>
        <fullName evidence="3">Putative acyltransferase 3</fullName>
    </submittedName>
</protein>
<evidence type="ECO:0000256" key="1">
    <source>
        <dbReference type="SAM" id="Phobius"/>
    </source>
</evidence>
<dbReference type="EMBL" id="CP006585">
    <property type="protein sequence ID" value="AGW14982.1"/>
    <property type="molecule type" value="Genomic_DNA"/>
</dbReference>
<feature type="transmembrane region" description="Helical" evidence="1">
    <location>
        <begin position="195"/>
        <end position="212"/>
    </location>
</feature>
<reference evidence="4" key="2">
    <citation type="submission" date="2013-07" db="EMBL/GenBank/DDBJ databases">
        <authorList>
            <person name="Morais-Silva F.O."/>
            <person name="Rezende A.M."/>
            <person name="Pimentel C."/>
            <person name="Resende D.M."/>
            <person name="Santos C.I."/>
            <person name="Clemente C."/>
            <person name="de Oliveira L.M."/>
            <person name="da Silva S.M."/>
            <person name="Costa D.A."/>
            <person name="Varela-Raposo A."/>
            <person name="Horacio E.C.A."/>
            <person name="Matos M."/>
            <person name="Flores O."/>
            <person name="Ruiz J.C."/>
            <person name="Rodrigues-Pousada C."/>
        </authorList>
    </citation>
    <scope>NUCLEOTIDE SEQUENCE [LARGE SCALE GENOMIC DNA]</scope>
    <source>
        <strain evidence="4">ATCC 19364 / DSM 1382 / NCIMB 9332 / VKM B-1759</strain>
    </source>
</reference>
<feature type="transmembrane region" description="Helical" evidence="1">
    <location>
        <begin position="15"/>
        <end position="36"/>
    </location>
</feature>
<dbReference type="Pfam" id="PF01757">
    <property type="entry name" value="Acyl_transf_3"/>
    <property type="match status" value="1"/>
</dbReference>
<accession>T2GG72</accession>
<dbReference type="AlphaFoldDB" id="T2GG72"/>
<name>T2GG72_MEGG1</name>
<feature type="transmembrane region" description="Helical" evidence="1">
    <location>
        <begin position="296"/>
        <end position="317"/>
    </location>
</feature>
<keyword evidence="3" id="KW-0808">Transferase</keyword>
<evidence type="ECO:0000259" key="2">
    <source>
        <dbReference type="Pfam" id="PF01757"/>
    </source>
</evidence>